<accession>A0A3A5MJS3</accession>
<sequence>MTEHVLNLTVPAGVPFIDWTREFDAPINAVYRAHSDPALVKQWLGPAVYDMQIDAWDLRTGGHFRFAQSDAEGNRYSFNGVFHVARENELIIQTFEFEGYPDVVSIETLRFEDVGDGRTLLTGHSTYPSQEARDGMAQSDMEGGMSEGYERLDAVLDAVLDSERAMH</sequence>
<organism evidence="3 4">
    <name type="scientific">Cryobacterium melibiosiphilum</name>
    <dbReference type="NCBI Taxonomy" id="995039"/>
    <lineage>
        <taxon>Bacteria</taxon>
        <taxon>Bacillati</taxon>
        <taxon>Actinomycetota</taxon>
        <taxon>Actinomycetes</taxon>
        <taxon>Micrococcales</taxon>
        <taxon>Microbacteriaceae</taxon>
        <taxon>Cryobacterium</taxon>
    </lineage>
</organism>
<keyword evidence="4" id="KW-1185">Reference proteome</keyword>
<name>A0A3A5MJS3_9MICO</name>
<dbReference type="Gene3D" id="3.30.530.20">
    <property type="match status" value="1"/>
</dbReference>
<dbReference type="Pfam" id="PF08327">
    <property type="entry name" value="AHSA1"/>
    <property type="match status" value="1"/>
</dbReference>
<gene>
    <name evidence="3" type="ORF">D6T64_06085</name>
</gene>
<dbReference type="AlphaFoldDB" id="A0A3A5MJS3"/>
<reference evidence="3 4" key="1">
    <citation type="submission" date="2018-09" db="EMBL/GenBank/DDBJ databases">
        <title>Novel species of Cryobacterium.</title>
        <authorList>
            <person name="Liu Q."/>
            <person name="Xin Y.-H."/>
        </authorList>
    </citation>
    <scope>NUCLEOTIDE SEQUENCE [LARGE SCALE GENOMIC DNA]</scope>
    <source>
        <strain evidence="3 4">Hh39</strain>
    </source>
</reference>
<dbReference type="RefSeq" id="WP_119973168.1">
    <property type="nucleotide sequence ID" value="NZ_JBHSQA010000006.1"/>
</dbReference>
<dbReference type="CDD" id="cd07826">
    <property type="entry name" value="SRPBCC_CalC_Aha1-like_9"/>
    <property type="match status" value="1"/>
</dbReference>
<dbReference type="InterPro" id="IPR023393">
    <property type="entry name" value="START-like_dom_sf"/>
</dbReference>
<evidence type="ECO:0000313" key="3">
    <source>
        <dbReference type="EMBL" id="RJT89652.1"/>
    </source>
</evidence>
<dbReference type="OrthoDB" id="5185819at2"/>
<dbReference type="Proteomes" id="UP000272015">
    <property type="component" value="Unassembled WGS sequence"/>
</dbReference>
<proteinExistence type="inferred from homology"/>
<dbReference type="SUPFAM" id="SSF55961">
    <property type="entry name" value="Bet v1-like"/>
    <property type="match status" value="1"/>
</dbReference>
<feature type="domain" description="Activator of Hsp90 ATPase homologue 1/2-like C-terminal" evidence="2">
    <location>
        <begin position="24"/>
        <end position="156"/>
    </location>
</feature>
<evidence type="ECO:0000313" key="4">
    <source>
        <dbReference type="Proteomes" id="UP000272015"/>
    </source>
</evidence>
<comment type="similarity">
    <text evidence="1">Belongs to the AHA1 family.</text>
</comment>
<dbReference type="InterPro" id="IPR013538">
    <property type="entry name" value="ASHA1/2-like_C"/>
</dbReference>
<comment type="caution">
    <text evidence="3">The sequence shown here is derived from an EMBL/GenBank/DDBJ whole genome shotgun (WGS) entry which is preliminary data.</text>
</comment>
<protein>
    <submittedName>
        <fullName evidence="3">Polyketide cyclase</fullName>
    </submittedName>
</protein>
<evidence type="ECO:0000256" key="1">
    <source>
        <dbReference type="ARBA" id="ARBA00006817"/>
    </source>
</evidence>
<dbReference type="EMBL" id="QZVS01000070">
    <property type="protein sequence ID" value="RJT89652.1"/>
    <property type="molecule type" value="Genomic_DNA"/>
</dbReference>
<evidence type="ECO:0000259" key="2">
    <source>
        <dbReference type="Pfam" id="PF08327"/>
    </source>
</evidence>